<organism evidence="5 6">
    <name type="scientific">Actinocorallia longicatena</name>
    <dbReference type="NCBI Taxonomy" id="111803"/>
    <lineage>
        <taxon>Bacteria</taxon>
        <taxon>Bacillati</taxon>
        <taxon>Actinomycetota</taxon>
        <taxon>Actinomycetes</taxon>
        <taxon>Streptosporangiales</taxon>
        <taxon>Thermomonosporaceae</taxon>
        <taxon>Actinocorallia</taxon>
    </lineage>
</organism>
<protein>
    <submittedName>
        <fullName evidence="5">LacI family DNA-binding transcriptional regulator</fullName>
    </submittedName>
</protein>
<dbReference type="InterPro" id="IPR010982">
    <property type="entry name" value="Lambda_DNA-bd_dom_sf"/>
</dbReference>
<proteinExistence type="predicted"/>
<dbReference type="CDD" id="cd06267">
    <property type="entry name" value="PBP1_LacI_sugar_binding-like"/>
    <property type="match status" value="1"/>
</dbReference>
<dbReference type="CDD" id="cd01392">
    <property type="entry name" value="HTH_LacI"/>
    <property type="match status" value="1"/>
</dbReference>
<keyword evidence="1" id="KW-0805">Transcription regulation</keyword>
<keyword evidence="6" id="KW-1185">Reference proteome</keyword>
<dbReference type="Pfam" id="PF13377">
    <property type="entry name" value="Peripla_BP_3"/>
    <property type="match status" value="1"/>
</dbReference>
<keyword evidence="3" id="KW-0804">Transcription</keyword>
<comment type="caution">
    <text evidence="5">The sequence shown here is derived from an EMBL/GenBank/DDBJ whole genome shotgun (WGS) entry which is preliminary data.</text>
</comment>
<dbReference type="InterPro" id="IPR000843">
    <property type="entry name" value="HTH_LacI"/>
</dbReference>
<sequence length="328" mass="33600">MVTLADVARHAGVSLATASRTLHGTRKVNEELRRKVRLAAEELGYEANPTAQSLASGESNIIGLVVHDLVDPYFAAVADGAMAAADRHGLIVTVGTTRRDPAREVALVAALRAQRARAIILAGSRSLDDPPQLAAELDRYRKAGGRVALVGQELPGLPAVAPANRAGAAALAGALAELGEPRFAILAGPPGLLTARDRTGGFAGELAARGLPAPLVVHGGFDRDGGHEAIASVAAAGEATCVFAVNDVMAVGAVAGLRERGIRVPEDLSVAGFDDISTLRDLVPALTTVRLPLAELGERALELALGDGPRVEEVAGAVVLRASTGPVR</sequence>
<dbReference type="PANTHER" id="PTHR30146">
    <property type="entry name" value="LACI-RELATED TRANSCRIPTIONAL REPRESSOR"/>
    <property type="match status" value="1"/>
</dbReference>
<evidence type="ECO:0000313" key="5">
    <source>
        <dbReference type="EMBL" id="GAA3241860.1"/>
    </source>
</evidence>
<dbReference type="SUPFAM" id="SSF47413">
    <property type="entry name" value="lambda repressor-like DNA-binding domains"/>
    <property type="match status" value="1"/>
</dbReference>
<evidence type="ECO:0000256" key="2">
    <source>
        <dbReference type="ARBA" id="ARBA00023125"/>
    </source>
</evidence>
<dbReference type="SUPFAM" id="SSF53822">
    <property type="entry name" value="Periplasmic binding protein-like I"/>
    <property type="match status" value="1"/>
</dbReference>
<dbReference type="Gene3D" id="3.40.50.2300">
    <property type="match status" value="2"/>
</dbReference>
<dbReference type="EMBL" id="BAAAUV010000047">
    <property type="protein sequence ID" value="GAA3241860.1"/>
    <property type="molecule type" value="Genomic_DNA"/>
</dbReference>
<dbReference type="Proteomes" id="UP001501237">
    <property type="component" value="Unassembled WGS sequence"/>
</dbReference>
<evidence type="ECO:0000313" key="6">
    <source>
        <dbReference type="Proteomes" id="UP001501237"/>
    </source>
</evidence>
<gene>
    <name evidence="5" type="ORF">GCM10010468_79270</name>
</gene>
<keyword evidence="2 5" id="KW-0238">DNA-binding</keyword>
<name>A0ABP6QRR5_9ACTN</name>
<dbReference type="PROSITE" id="PS50932">
    <property type="entry name" value="HTH_LACI_2"/>
    <property type="match status" value="1"/>
</dbReference>
<dbReference type="RefSeq" id="WP_344839510.1">
    <property type="nucleotide sequence ID" value="NZ_BAAAUV010000047.1"/>
</dbReference>
<dbReference type="Pfam" id="PF00356">
    <property type="entry name" value="LacI"/>
    <property type="match status" value="1"/>
</dbReference>
<accession>A0ABP6QRR5</accession>
<evidence type="ECO:0000256" key="3">
    <source>
        <dbReference type="ARBA" id="ARBA00023163"/>
    </source>
</evidence>
<reference evidence="6" key="1">
    <citation type="journal article" date="2019" name="Int. J. Syst. Evol. Microbiol.">
        <title>The Global Catalogue of Microorganisms (GCM) 10K type strain sequencing project: providing services to taxonomists for standard genome sequencing and annotation.</title>
        <authorList>
            <consortium name="The Broad Institute Genomics Platform"/>
            <consortium name="The Broad Institute Genome Sequencing Center for Infectious Disease"/>
            <person name="Wu L."/>
            <person name="Ma J."/>
        </authorList>
    </citation>
    <scope>NUCLEOTIDE SEQUENCE [LARGE SCALE GENOMIC DNA]</scope>
    <source>
        <strain evidence="6">JCM 9377</strain>
    </source>
</reference>
<evidence type="ECO:0000259" key="4">
    <source>
        <dbReference type="PROSITE" id="PS50932"/>
    </source>
</evidence>
<evidence type="ECO:0000256" key="1">
    <source>
        <dbReference type="ARBA" id="ARBA00023015"/>
    </source>
</evidence>
<dbReference type="GO" id="GO:0003677">
    <property type="term" value="F:DNA binding"/>
    <property type="evidence" value="ECO:0007669"/>
    <property type="project" value="UniProtKB-KW"/>
</dbReference>
<dbReference type="SMART" id="SM00354">
    <property type="entry name" value="HTH_LACI"/>
    <property type="match status" value="1"/>
</dbReference>
<dbReference type="PANTHER" id="PTHR30146:SF153">
    <property type="entry name" value="LACTOSE OPERON REPRESSOR"/>
    <property type="match status" value="1"/>
</dbReference>
<feature type="domain" description="HTH lacI-type" evidence="4">
    <location>
        <begin position="2"/>
        <end position="56"/>
    </location>
</feature>
<dbReference type="Gene3D" id="1.10.260.40">
    <property type="entry name" value="lambda repressor-like DNA-binding domains"/>
    <property type="match status" value="1"/>
</dbReference>
<dbReference type="InterPro" id="IPR028082">
    <property type="entry name" value="Peripla_BP_I"/>
</dbReference>
<dbReference type="InterPro" id="IPR046335">
    <property type="entry name" value="LacI/GalR-like_sensor"/>
</dbReference>